<evidence type="ECO:0000313" key="2">
    <source>
        <dbReference type="Proteomes" id="UP000187158"/>
    </source>
</evidence>
<organism evidence="1 2">
    <name type="scientific">Paenibacillus odorifer</name>
    <dbReference type="NCBI Taxonomy" id="189426"/>
    <lineage>
        <taxon>Bacteria</taxon>
        <taxon>Bacillati</taxon>
        <taxon>Bacillota</taxon>
        <taxon>Bacilli</taxon>
        <taxon>Bacillales</taxon>
        <taxon>Paenibacillaceae</taxon>
        <taxon>Paenibacillus</taxon>
    </lineage>
</organism>
<feature type="non-terminal residue" evidence="1">
    <location>
        <position position="1"/>
    </location>
</feature>
<sequence>IKYGRLCIMHSIPSQIKYTSFPSGKAVKLRWVLANSDSVALISIIPLILPHYRTQLQLFAQMHSFSAQIMGNKSYTVRNFRKMNPYAEIAAIRSATISIEQKVVGFEM</sequence>
<dbReference type="EMBL" id="MPVP01000746">
    <property type="protein sequence ID" value="OMC90347.1"/>
    <property type="molecule type" value="Genomic_DNA"/>
</dbReference>
<accession>A0ABX3GBU1</accession>
<dbReference type="RefSeq" id="WP_218641509.1">
    <property type="nucleotide sequence ID" value="NZ_MPVP01000746.1"/>
</dbReference>
<protein>
    <submittedName>
        <fullName evidence="1">Uncharacterized protein</fullName>
    </submittedName>
</protein>
<proteinExistence type="predicted"/>
<gene>
    <name evidence="1" type="ORF">BSO21_34560</name>
</gene>
<evidence type="ECO:0000313" key="1">
    <source>
        <dbReference type="EMBL" id="OMC90347.1"/>
    </source>
</evidence>
<dbReference type="Proteomes" id="UP000187158">
    <property type="component" value="Unassembled WGS sequence"/>
</dbReference>
<comment type="caution">
    <text evidence="1">The sequence shown here is derived from an EMBL/GenBank/DDBJ whole genome shotgun (WGS) entry which is preliminary data.</text>
</comment>
<name>A0ABX3GBU1_9BACL</name>
<keyword evidence="2" id="KW-1185">Reference proteome</keyword>
<reference evidence="1 2" key="1">
    <citation type="submission" date="2016-11" db="EMBL/GenBank/DDBJ databases">
        <title>Paenibacillus species isolates.</title>
        <authorList>
            <person name="Beno S.M."/>
        </authorList>
    </citation>
    <scope>NUCLEOTIDE SEQUENCE [LARGE SCALE GENOMIC DNA]</scope>
    <source>
        <strain evidence="1 2">FSL H7-0433</strain>
    </source>
</reference>